<keyword evidence="3" id="KW-0041">Annexin</keyword>
<evidence type="ECO:0000313" key="6">
    <source>
        <dbReference type="Proteomes" id="UP000018208"/>
    </source>
</evidence>
<dbReference type="GO" id="GO:0005509">
    <property type="term" value="F:calcium ion binding"/>
    <property type="evidence" value="ECO:0007669"/>
    <property type="project" value="InterPro"/>
</dbReference>
<protein>
    <submittedName>
        <fullName evidence="4">Annexin</fullName>
    </submittedName>
</protein>
<dbReference type="AlphaFoldDB" id="V6LZS9"/>
<reference evidence="4 5" key="1">
    <citation type="journal article" date="2014" name="PLoS Genet.">
        <title>The Genome of Spironucleus salmonicida Highlights a Fish Pathogen Adapted to Fluctuating Environments.</title>
        <authorList>
            <person name="Xu F."/>
            <person name="Jerlstrom-Hultqvist J."/>
            <person name="Einarsson E."/>
            <person name="Astvaldsson A."/>
            <person name="Svard S.G."/>
            <person name="Andersson J.O."/>
        </authorList>
    </citation>
    <scope>NUCLEOTIDE SEQUENCE</scope>
    <source>
        <strain evidence="5">ATCC 50377</strain>
    </source>
</reference>
<sequence>MPQIVRYAQLSVDEAKCESAAQQLNIAMEGRSNDKVQMISITRQLNAEERFVCAKIFQQKFGKSLLTVLKDELSGDLEDFFIVCYSGFYNQWAQFVYDSMKGKKIDQVFMAEILFMMTFDDLKKVTVAYTELFGADMKADVLTEVAGTEFHALFLSWFESGNIYGGDIEKIVDYMVDTLTATDFNARIVNILTKCHSRVYRQVQEPFKQRTGDDFINILKKKYDAKNEKVFMECHYALLNQQEFIARQLMLAFKGAGTDEDKMMRVTQLYSDRLHGDSITQAYAAYGDIEKTIKADLSGKSEDLVLALWGF</sequence>
<comment type="similarity">
    <text evidence="1">Belongs to the annexin family.</text>
</comment>
<dbReference type="PRINTS" id="PR00196">
    <property type="entry name" value="ANNEXIN"/>
</dbReference>
<dbReference type="Pfam" id="PF00191">
    <property type="entry name" value="Annexin"/>
    <property type="match status" value="1"/>
</dbReference>
<dbReference type="GO" id="GO:0005737">
    <property type="term" value="C:cytoplasm"/>
    <property type="evidence" value="ECO:0007669"/>
    <property type="project" value="TreeGrafter"/>
</dbReference>
<dbReference type="EMBL" id="AUWU02000007">
    <property type="protein sequence ID" value="KAH0570507.1"/>
    <property type="molecule type" value="Genomic_DNA"/>
</dbReference>
<evidence type="ECO:0000313" key="4">
    <source>
        <dbReference type="EMBL" id="EST49256.1"/>
    </source>
</evidence>
<dbReference type="Proteomes" id="UP000018208">
    <property type="component" value="Unassembled WGS sequence"/>
</dbReference>
<name>V6LZS9_9EUKA</name>
<dbReference type="EMBL" id="KI545953">
    <property type="protein sequence ID" value="EST49256.1"/>
    <property type="molecule type" value="Genomic_DNA"/>
</dbReference>
<dbReference type="Gene3D" id="1.10.220.10">
    <property type="entry name" value="Annexin"/>
    <property type="match status" value="4"/>
</dbReference>
<reference evidence="5" key="2">
    <citation type="submission" date="2020-12" db="EMBL/GenBank/DDBJ databases">
        <title>New Spironucleus salmonicida genome in near-complete chromosomes.</title>
        <authorList>
            <person name="Xu F."/>
            <person name="Kurt Z."/>
            <person name="Jimenez-Gonzalez A."/>
            <person name="Astvaldsson A."/>
            <person name="Andersson J.O."/>
            <person name="Svard S.G."/>
        </authorList>
    </citation>
    <scope>NUCLEOTIDE SEQUENCE</scope>
    <source>
        <strain evidence="5">ATCC 50377</strain>
    </source>
</reference>
<organism evidence="4">
    <name type="scientific">Spironucleus salmonicida</name>
    <dbReference type="NCBI Taxonomy" id="348837"/>
    <lineage>
        <taxon>Eukaryota</taxon>
        <taxon>Metamonada</taxon>
        <taxon>Diplomonadida</taxon>
        <taxon>Hexamitidae</taxon>
        <taxon>Hexamitinae</taxon>
        <taxon>Spironucleus</taxon>
    </lineage>
</organism>
<dbReference type="PROSITE" id="PS51897">
    <property type="entry name" value="ANNEXIN_2"/>
    <property type="match status" value="2"/>
</dbReference>
<proteinExistence type="inferred from homology"/>
<keyword evidence="6" id="KW-1185">Reference proteome</keyword>
<dbReference type="VEuPathDB" id="GiardiaDB:SS50377_26787"/>
<dbReference type="PANTHER" id="PTHR10502:SF102">
    <property type="entry name" value="ANNEXIN B11"/>
    <property type="match status" value="1"/>
</dbReference>
<dbReference type="PANTHER" id="PTHR10502">
    <property type="entry name" value="ANNEXIN"/>
    <property type="match status" value="1"/>
</dbReference>
<dbReference type="SUPFAM" id="SSF47874">
    <property type="entry name" value="Annexin"/>
    <property type="match status" value="1"/>
</dbReference>
<gene>
    <name evidence="4" type="ORF">SS50377_10477</name>
    <name evidence="5" type="ORF">SS50377_26787</name>
</gene>
<evidence type="ECO:0000256" key="3">
    <source>
        <dbReference type="ARBA" id="ARBA00023216"/>
    </source>
</evidence>
<evidence type="ECO:0000256" key="2">
    <source>
        <dbReference type="ARBA" id="ARBA00022737"/>
    </source>
</evidence>
<dbReference type="GO" id="GO:0005544">
    <property type="term" value="F:calcium-dependent phospholipid binding"/>
    <property type="evidence" value="ECO:0007669"/>
    <property type="project" value="InterPro"/>
</dbReference>
<keyword evidence="2" id="KW-0677">Repeat</keyword>
<dbReference type="GO" id="GO:0005886">
    <property type="term" value="C:plasma membrane"/>
    <property type="evidence" value="ECO:0007669"/>
    <property type="project" value="TreeGrafter"/>
</dbReference>
<dbReference type="InterPro" id="IPR037104">
    <property type="entry name" value="Annexin_sf"/>
</dbReference>
<dbReference type="SMART" id="SM00335">
    <property type="entry name" value="ANX"/>
    <property type="match status" value="2"/>
</dbReference>
<dbReference type="InterPro" id="IPR018502">
    <property type="entry name" value="Annexin_repeat"/>
</dbReference>
<accession>V6LZS9</accession>
<dbReference type="GO" id="GO:0001786">
    <property type="term" value="F:phosphatidylserine binding"/>
    <property type="evidence" value="ECO:0007669"/>
    <property type="project" value="TreeGrafter"/>
</dbReference>
<dbReference type="InterPro" id="IPR001464">
    <property type="entry name" value="Annexin"/>
</dbReference>
<evidence type="ECO:0000313" key="5">
    <source>
        <dbReference type="EMBL" id="KAH0570507.1"/>
    </source>
</evidence>
<dbReference type="OrthoDB" id="37886at2759"/>
<evidence type="ECO:0000256" key="1">
    <source>
        <dbReference type="ARBA" id="ARBA00007831"/>
    </source>
</evidence>